<comment type="caution">
    <text evidence="5">The sequence shown here is derived from an EMBL/GenBank/DDBJ whole genome shotgun (WGS) entry which is preliminary data.</text>
</comment>
<feature type="domain" description="DNA methylase N-4/N-6" evidence="4">
    <location>
        <begin position="26"/>
        <end position="241"/>
    </location>
</feature>
<name>A0A520XE81_9DELT</name>
<evidence type="ECO:0000313" key="6">
    <source>
        <dbReference type="Proteomes" id="UP000322454"/>
    </source>
</evidence>
<organism evidence="5 6">
    <name type="scientific">Candidatus Acidulodesulfobacterium acidiphilum</name>
    <dbReference type="NCBI Taxonomy" id="2597224"/>
    <lineage>
        <taxon>Bacteria</taxon>
        <taxon>Deltaproteobacteria</taxon>
        <taxon>Candidatus Acidulodesulfobacterales</taxon>
        <taxon>Candidatus Acidulodesulfobacterium</taxon>
    </lineage>
</organism>
<dbReference type="PRINTS" id="PR00508">
    <property type="entry name" value="S21N4MTFRASE"/>
</dbReference>
<dbReference type="InterPro" id="IPR002941">
    <property type="entry name" value="DNA_methylase_N4/N6"/>
</dbReference>
<accession>A0A520XE81</accession>
<dbReference type="AlphaFoldDB" id="A0A520XE81"/>
<dbReference type="EMBL" id="SHMQ01000010">
    <property type="protein sequence ID" value="RZV39501.1"/>
    <property type="molecule type" value="Genomic_DNA"/>
</dbReference>
<comment type="similarity">
    <text evidence="3">Belongs to the N(4)/N(6)-methyltransferase family.</text>
</comment>
<sequence>MIIDFLDNIFNEDVINMMKKIPDNSIDMIYSDPDYNVGIKYNNNIYTKKFENYIEWYIELAKESYRILKDTGNMFFINYPKQNSFLWIKYLDKACYDVHEYVWIYNTNIGHSPKRFTTAHRTILHCTKTKNNQWFKNSVAEEYLNPNDKRIKQNILNGSKGRMPYSWLYYDLVKNVSKYKTMHSCQIPIGLTEKILKASTKENDIVLIHFGGSGNEILLTKQLNRHYISAEIDKIYYDMILERIKNNGYIPQEYRLKYKKEKINKNCSDNVSSKYYDDIFNINLS</sequence>
<evidence type="ECO:0000256" key="2">
    <source>
        <dbReference type="ARBA" id="ARBA00022679"/>
    </source>
</evidence>
<dbReference type="Gene3D" id="3.40.50.150">
    <property type="entry name" value="Vaccinia Virus protein VP39"/>
    <property type="match status" value="1"/>
</dbReference>
<dbReference type="InterPro" id="IPR001091">
    <property type="entry name" value="RM_Methyltransferase"/>
</dbReference>
<reference evidence="5 6" key="1">
    <citation type="submission" date="2019-01" db="EMBL/GenBank/DDBJ databases">
        <title>Insights into ecological role of a new deltaproteobacterial order Candidatus Sinidesulfobacterales (Sva0485) by metagenomics and metatranscriptomics.</title>
        <authorList>
            <person name="Tan S."/>
            <person name="Liu J."/>
            <person name="Fang Y."/>
            <person name="Hedlund B."/>
            <person name="Lian Z.-H."/>
            <person name="Huang L.-Y."/>
            <person name="Li J.-T."/>
            <person name="Huang L.-N."/>
            <person name="Li W.-J."/>
            <person name="Jiang H.-C."/>
            <person name="Dong H.-L."/>
            <person name="Shu W.-S."/>
        </authorList>
    </citation>
    <scope>NUCLEOTIDE SEQUENCE [LARGE SCALE GENOMIC DNA]</scope>
    <source>
        <strain evidence="5">AP4</strain>
    </source>
</reference>
<evidence type="ECO:0000259" key="4">
    <source>
        <dbReference type="Pfam" id="PF01555"/>
    </source>
</evidence>
<dbReference type="SUPFAM" id="SSF53335">
    <property type="entry name" value="S-adenosyl-L-methionine-dependent methyltransferases"/>
    <property type="match status" value="1"/>
</dbReference>
<evidence type="ECO:0000256" key="3">
    <source>
        <dbReference type="RuleBase" id="RU362026"/>
    </source>
</evidence>
<protein>
    <recommendedName>
        <fullName evidence="3">Methyltransferase</fullName>
        <ecNumber evidence="3">2.1.1.-</ecNumber>
    </recommendedName>
</protein>
<dbReference type="InterPro" id="IPR029063">
    <property type="entry name" value="SAM-dependent_MTases_sf"/>
</dbReference>
<dbReference type="GO" id="GO:0008170">
    <property type="term" value="F:N-methyltransferase activity"/>
    <property type="evidence" value="ECO:0007669"/>
    <property type="project" value="InterPro"/>
</dbReference>
<keyword evidence="2" id="KW-0808">Transferase</keyword>
<dbReference type="GO" id="GO:0003677">
    <property type="term" value="F:DNA binding"/>
    <property type="evidence" value="ECO:0007669"/>
    <property type="project" value="InterPro"/>
</dbReference>
<dbReference type="Proteomes" id="UP000322454">
    <property type="component" value="Unassembled WGS sequence"/>
</dbReference>
<keyword evidence="1" id="KW-0489">Methyltransferase</keyword>
<gene>
    <name evidence="5" type="ORF">EVJ48_04730</name>
</gene>
<dbReference type="Pfam" id="PF01555">
    <property type="entry name" value="N6_N4_Mtase"/>
    <property type="match status" value="1"/>
</dbReference>
<dbReference type="GO" id="GO:0032259">
    <property type="term" value="P:methylation"/>
    <property type="evidence" value="ECO:0007669"/>
    <property type="project" value="UniProtKB-KW"/>
</dbReference>
<proteinExistence type="inferred from homology"/>
<evidence type="ECO:0000256" key="1">
    <source>
        <dbReference type="ARBA" id="ARBA00022603"/>
    </source>
</evidence>
<dbReference type="EC" id="2.1.1.-" evidence="3"/>
<evidence type="ECO:0000313" key="5">
    <source>
        <dbReference type="EMBL" id="RZV39501.1"/>
    </source>
</evidence>